<feature type="compositionally biased region" description="Low complexity" evidence="1">
    <location>
        <begin position="49"/>
        <end position="77"/>
    </location>
</feature>
<evidence type="ECO:0000313" key="3">
    <source>
        <dbReference type="Proteomes" id="UP001432062"/>
    </source>
</evidence>
<dbReference type="RefSeq" id="WP_329405408.1">
    <property type="nucleotide sequence ID" value="NZ_CP109441.1"/>
</dbReference>
<gene>
    <name evidence="2" type="ORF">OG563_26460</name>
</gene>
<name>A0ABZ1YKG3_9NOCA</name>
<proteinExistence type="predicted"/>
<keyword evidence="3" id="KW-1185">Reference proteome</keyword>
<protein>
    <submittedName>
        <fullName evidence="2">Uncharacterized protein</fullName>
    </submittedName>
</protein>
<accession>A0ABZ1YKG3</accession>
<dbReference type="Proteomes" id="UP001432062">
    <property type="component" value="Chromosome"/>
</dbReference>
<dbReference type="EMBL" id="CP109441">
    <property type="protein sequence ID" value="WUV42790.1"/>
    <property type="molecule type" value="Genomic_DNA"/>
</dbReference>
<evidence type="ECO:0000313" key="2">
    <source>
        <dbReference type="EMBL" id="WUV42790.1"/>
    </source>
</evidence>
<feature type="region of interest" description="Disordered" evidence="1">
    <location>
        <begin position="47"/>
        <end position="86"/>
    </location>
</feature>
<reference evidence="2" key="1">
    <citation type="submission" date="2022-10" db="EMBL/GenBank/DDBJ databases">
        <title>The complete genomes of actinobacterial strains from the NBC collection.</title>
        <authorList>
            <person name="Joergensen T.S."/>
            <person name="Alvarez Arevalo M."/>
            <person name="Sterndorff E.B."/>
            <person name="Faurdal D."/>
            <person name="Vuksanovic O."/>
            <person name="Mourched A.-S."/>
            <person name="Charusanti P."/>
            <person name="Shaw S."/>
            <person name="Blin K."/>
            <person name="Weber T."/>
        </authorList>
    </citation>
    <scope>NUCLEOTIDE SEQUENCE</scope>
    <source>
        <strain evidence="2">NBC_01482</strain>
    </source>
</reference>
<evidence type="ECO:0000256" key="1">
    <source>
        <dbReference type="SAM" id="MobiDB-lite"/>
    </source>
</evidence>
<sequence length="86" mass="9157">MAQLNTYVAVRDADGHDVWFGPDVDLPDWAIEKITNPAAYAIAPKRQAPAETAPVAEPEVAVEPVAPAPEEVAAPARRTTRKRAGA</sequence>
<organism evidence="2 3">
    <name type="scientific">Nocardia vinacea</name>
    <dbReference type="NCBI Taxonomy" id="96468"/>
    <lineage>
        <taxon>Bacteria</taxon>
        <taxon>Bacillati</taxon>
        <taxon>Actinomycetota</taxon>
        <taxon>Actinomycetes</taxon>
        <taxon>Mycobacteriales</taxon>
        <taxon>Nocardiaceae</taxon>
        <taxon>Nocardia</taxon>
    </lineage>
</organism>